<evidence type="ECO:0000256" key="1">
    <source>
        <dbReference type="SAM" id="MobiDB-lite"/>
    </source>
</evidence>
<comment type="caution">
    <text evidence="2">The sequence shown here is derived from an EMBL/GenBank/DDBJ whole genome shotgun (WGS) entry which is preliminary data.</text>
</comment>
<gene>
    <name evidence="2" type="ORF">DUNSADRAFT_11068</name>
</gene>
<feature type="compositionally biased region" description="Low complexity" evidence="1">
    <location>
        <begin position="24"/>
        <end position="38"/>
    </location>
</feature>
<accession>A0ABQ7GE40</accession>
<protein>
    <submittedName>
        <fullName evidence="2">Uncharacterized protein</fullName>
    </submittedName>
</protein>
<dbReference type="EMBL" id="MU069843">
    <property type="protein sequence ID" value="KAF5832878.1"/>
    <property type="molecule type" value="Genomic_DNA"/>
</dbReference>
<dbReference type="Proteomes" id="UP000815325">
    <property type="component" value="Unassembled WGS sequence"/>
</dbReference>
<reference evidence="2" key="1">
    <citation type="submission" date="2017-08" db="EMBL/GenBank/DDBJ databases">
        <authorList>
            <person name="Polle J.E."/>
            <person name="Barry K."/>
            <person name="Cushman J."/>
            <person name="Schmutz J."/>
            <person name="Tran D."/>
            <person name="Hathwaick L.T."/>
            <person name="Yim W.C."/>
            <person name="Jenkins J."/>
            <person name="Mckie-Krisberg Z.M."/>
            <person name="Prochnik S."/>
            <person name="Lindquist E."/>
            <person name="Dockter R.B."/>
            <person name="Adam C."/>
            <person name="Molina H."/>
            <person name="Bunkerborg J."/>
            <person name="Jin E."/>
            <person name="Buchheim M."/>
            <person name="Magnuson J."/>
        </authorList>
    </citation>
    <scope>NUCLEOTIDE SEQUENCE</scope>
    <source>
        <strain evidence="2">CCAP 19/18</strain>
    </source>
</reference>
<feature type="non-terminal residue" evidence="2">
    <location>
        <position position="232"/>
    </location>
</feature>
<keyword evidence="3" id="KW-1185">Reference proteome</keyword>
<sequence>MRKACTPCRQEILAPWHSGSSPRAGGTQTTSQAGSTGTRPWGCKCPPLWPLDLRATVGNNGGIETGCLASTTAGAPDAAPSAGRSAPAATARWTAAWAVWVGCTPRSGAVAGARRPVARPRWGCAPAAAAGALCYEVAVKVRLVGVLGPVGAAAAAAAGAAGAAGGAAAERRLRGAALARAAAAAAGAGAGAAGAAAAPAAGAGAAAAAGGGHLLWPFGRGAAEGCRCSGWR</sequence>
<feature type="region of interest" description="Disordered" evidence="1">
    <location>
        <begin position="16"/>
        <end position="39"/>
    </location>
</feature>
<organism evidence="2 3">
    <name type="scientific">Dunaliella salina</name>
    <name type="common">Green alga</name>
    <name type="synonym">Protococcus salinus</name>
    <dbReference type="NCBI Taxonomy" id="3046"/>
    <lineage>
        <taxon>Eukaryota</taxon>
        <taxon>Viridiplantae</taxon>
        <taxon>Chlorophyta</taxon>
        <taxon>core chlorophytes</taxon>
        <taxon>Chlorophyceae</taxon>
        <taxon>CS clade</taxon>
        <taxon>Chlamydomonadales</taxon>
        <taxon>Dunaliellaceae</taxon>
        <taxon>Dunaliella</taxon>
    </lineage>
</organism>
<proteinExistence type="predicted"/>
<name>A0ABQ7GE40_DUNSA</name>
<evidence type="ECO:0000313" key="3">
    <source>
        <dbReference type="Proteomes" id="UP000815325"/>
    </source>
</evidence>
<evidence type="ECO:0000313" key="2">
    <source>
        <dbReference type="EMBL" id="KAF5832878.1"/>
    </source>
</evidence>